<dbReference type="Gene3D" id="3.10.180.10">
    <property type="entry name" value="2,3-Dihydroxybiphenyl 1,2-Dioxygenase, domain 1"/>
    <property type="match status" value="1"/>
</dbReference>
<dbReference type="EMBL" id="JPVN01000001">
    <property type="protein sequence ID" value="KGR80598.1"/>
    <property type="molecule type" value="Genomic_DNA"/>
</dbReference>
<proteinExistence type="predicted"/>
<dbReference type="Proteomes" id="UP000030416">
    <property type="component" value="Unassembled WGS sequence"/>
</dbReference>
<evidence type="ECO:0000313" key="2">
    <source>
        <dbReference type="EMBL" id="KGR80598.1"/>
    </source>
</evidence>
<gene>
    <name evidence="2" type="ORF">CD29_01560</name>
</gene>
<reference evidence="2 3" key="1">
    <citation type="submission" date="2014-02" db="EMBL/GenBank/DDBJ databases">
        <title>Draft genome sequence of Lysinibacillus manganicus DSM 26584T.</title>
        <authorList>
            <person name="Zhang F."/>
            <person name="Wang G."/>
            <person name="Zhang L."/>
        </authorList>
    </citation>
    <scope>NUCLEOTIDE SEQUENCE [LARGE SCALE GENOMIC DNA]</scope>
    <source>
        <strain evidence="2 3">DSM 26584</strain>
    </source>
</reference>
<dbReference type="Pfam" id="PF06983">
    <property type="entry name" value="3-dmu-9_3-mt"/>
    <property type="match status" value="1"/>
</dbReference>
<organism evidence="2 3">
    <name type="scientific">Ureibacillus manganicus DSM 26584</name>
    <dbReference type="NCBI Taxonomy" id="1384049"/>
    <lineage>
        <taxon>Bacteria</taxon>
        <taxon>Bacillati</taxon>
        <taxon>Bacillota</taxon>
        <taxon>Bacilli</taxon>
        <taxon>Bacillales</taxon>
        <taxon>Caryophanaceae</taxon>
        <taxon>Ureibacillus</taxon>
    </lineage>
</organism>
<dbReference type="PANTHER" id="PTHR33990:SF1">
    <property type="entry name" value="PROTEIN YJDN"/>
    <property type="match status" value="1"/>
</dbReference>
<comment type="caution">
    <text evidence="2">The sequence shown here is derived from an EMBL/GenBank/DDBJ whole genome shotgun (WGS) entry which is preliminary data.</text>
</comment>
<dbReference type="PANTHER" id="PTHR33990">
    <property type="entry name" value="PROTEIN YJDN-RELATED"/>
    <property type="match status" value="1"/>
</dbReference>
<keyword evidence="3" id="KW-1185">Reference proteome</keyword>
<dbReference type="RefSeq" id="WP_036182059.1">
    <property type="nucleotide sequence ID" value="NZ_AVDA01000001.1"/>
</dbReference>
<feature type="domain" description="PhnB-like" evidence="1">
    <location>
        <begin position="5"/>
        <end position="133"/>
    </location>
</feature>
<accession>A0A0A3ICQ2</accession>
<protein>
    <submittedName>
        <fullName evidence="2">Glyoxalase</fullName>
    </submittedName>
</protein>
<evidence type="ECO:0000259" key="1">
    <source>
        <dbReference type="Pfam" id="PF06983"/>
    </source>
</evidence>
<dbReference type="CDD" id="cd06588">
    <property type="entry name" value="PhnB_like"/>
    <property type="match status" value="1"/>
</dbReference>
<dbReference type="InterPro" id="IPR028973">
    <property type="entry name" value="PhnB-like"/>
</dbReference>
<dbReference type="InterPro" id="IPR029068">
    <property type="entry name" value="Glyas_Bleomycin-R_OHBP_Dase"/>
</dbReference>
<dbReference type="SUPFAM" id="SSF54593">
    <property type="entry name" value="Glyoxalase/Bleomycin resistance protein/Dihydroxybiphenyl dioxygenase"/>
    <property type="match status" value="1"/>
</dbReference>
<evidence type="ECO:0000313" key="3">
    <source>
        <dbReference type="Proteomes" id="UP000030416"/>
    </source>
</evidence>
<dbReference type="eggNOG" id="COG2764">
    <property type="taxonomic scope" value="Bacteria"/>
</dbReference>
<dbReference type="STRING" id="1384049.CD29_01560"/>
<sequence>MGVEVYLVFNGNCREAAEFYAEAFKTEKPQISTFGEAHNDPNFEMPEEAKNLVMHTRLNIAGSRVMFSDTWPGQPYVVGNNVTVAVLSDDEEYLRNSFDALKEGGTVTMELQETFWSKSYGALKDKFGVEWQFSHEVSEGQ</sequence>
<dbReference type="OrthoDB" id="9795306at2"/>
<dbReference type="AlphaFoldDB" id="A0A0A3ICQ2"/>
<name>A0A0A3ICQ2_9BACL</name>